<keyword evidence="6" id="KW-0032">Aminotransferase</keyword>
<evidence type="ECO:0000256" key="4">
    <source>
        <dbReference type="PIRSR" id="PIRSR000390-2"/>
    </source>
</evidence>
<evidence type="ECO:0000313" key="6">
    <source>
        <dbReference type="EMBL" id="AEI50300.1"/>
    </source>
</evidence>
<feature type="active site" description="Proton acceptor" evidence="3">
    <location>
        <position position="186"/>
    </location>
</feature>
<evidence type="ECO:0000256" key="5">
    <source>
        <dbReference type="RuleBase" id="RU004508"/>
    </source>
</evidence>
<dbReference type="InterPro" id="IPR015424">
    <property type="entry name" value="PyrdxlP-dep_Trfase"/>
</dbReference>
<dbReference type="Proteomes" id="UP000000493">
    <property type="component" value="Chromosome"/>
</dbReference>
<dbReference type="KEGG" id="rsi:Runsl_3947"/>
<keyword evidence="6" id="KW-0808">Transferase</keyword>
<dbReference type="CDD" id="cd00616">
    <property type="entry name" value="AHBA_syn"/>
    <property type="match status" value="1"/>
</dbReference>
<reference evidence="6 7" key="2">
    <citation type="journal article" date="2012" name="Stand. Genomic Sci.">
        <title>Complete genome sequence of the aquatic bacterium Runella slithyformis type strain (LSU 4(T)).</title>
        <authorList>
            <person name="Copeland A."/>
            <person name="Zhang X."/>
            <person name="Misra M."/>
            <person name="Lapidus A."/>
            <person name="Nolan M."/>
            <person name="Lucas S."/>
            <person name="Deshpande S."/>
            <person name="Cheng J.F."/>
            <person name="Tapia R."/>
            <person name="Goodwin L.A."/>
            <person name="Pitluck S."/>
            <person name="Liolios K."/>
            <person name="Pagani I."/>
            <person name="Ivanova N."/>
            <person name="Mikhailova N."/>
            <person name="Pati A."/>
            <person name="Chen A."/>
            <person name="Palaniappan K."/>
            <person name="Land M."/>
            <person name="Hauser L."/>
            <person name="Pan C."/>
            <person name="Jeffries C.D."/>
            <person name="Detter J.C."/>
            <person name="Brambilla E.M."/>
            <person name="Rohde M."/>
            <person name="Djao O.D."/>
            <person name="Goker M."/>
            <person name="Sikorski J."/>
            <person name="Tindall B.J."/>
            <person name="Woyke T."/>
            <person name="Bristow J."/>
            <person name="Eisen J.A."/>
            <person name="Markowitz V."/>
            <person name="Hugenholtz P."/>
            <person name="Kyrpides N.C."/>
            <person name="Klenk H.P."/>
            <person name="Mavromatis K."/>
        </authorList>
    </citation>
    <scope>NUCLEOTIDE SEQUENCE [LARGE SCALE GENOMIC DNA]</scope>
    <source>
        <strain evidence="7">ATCC 29530 / DSM 19594 / LMG 11500 / NCIMB 11436 / LSU 4</strain>
    </source>
</reference>
<dbReference type="PIRSF" id="PIRSF000390">
    <property type="entry name" value="PLP_StrS"/>
    <property type="match status" value="1"/>
</dbReference>
<evidence type="ECO:0000256" key="3">
    <source>
        <dbReference type="PIRSR" id="PIRSR000390-1"/>
    </source>
</evidence>
<keyword evidence="7" id="KW-1185">Reference proteome</keyword>
<dbReference type="InterPro" id="IPR015422">
    <property type="entry name" value="PyrdxlP-dep_Trfase_small"/>
</dbReference>
<reference evidence="7" key="1">
    <citation type="submission" date="2011-06" db="EMBL/GenBank/DDBJ databases">
        <title>The complete genome of chromosome of Runella slithyformis DSM 19594.</title>
        <authorList>
            <consortium name="US DOE Joint Genome Institute (JGI-PGF)"/>
            <person name="Lucas S."/>
            <person name="Han J."/>
            <person name="Lapidus A."/>
            <person name="Bruce D."/>
            <person name="Goodwin L."/>
            <person name="Pitluck S."/>
            <person name="Peters L."/>
            <person name="Kyrpides N."/>
            <person name="Mavromatis K."/>
            <person name="Ivanova N."/>
            <person name="Ovchinnikova G."/>
            <person name="Zhang X."/>
            <person name="Misra M."/>
            <person name="Detter J.C."/>
            <person name="Tapia R."/>
            <person name="Han C."/>
            <person name="Land M."/>
            <person name="Hauser L."/>
            <person name="Markowitz V."/>
            <person name="Cheng J.-F."/>
            <person name="Hugenholtz P."/>
            <person name="Woyke T."/>
            <person name="Wu D."/>
            <person name="Tindall B."/>
            <person name="Faehrich R."/>
            <person name="Brambilla E."/>
            <person name="Klenk H.-P."/>
            <person name="Eisen J.A."/>
        </authorList>
    </citation>
    <scope>NUCLEOTIDE SEQUENCE [LARGE SCALE GENOMIC DNA]</scope>
    <source>
        <strain evidence="7">ATCC 29530 / DSM 19594 / LMG 11500 / NCIMB 11436 / LSU 4</strain>
    </source>
</reference>
<accession>A0A7U3ZN65</accession>
<gene>
    <name evidence="6" type="ordered locus">Runsl_3947</name>
</gene>
<organism evidence="6 7">
    <name type="scientific">Runella slithyformis (strain ATCC 29530 / DSM 19594 / LMG 11500 / NCIMB 11436 / LSU 4)</name>
    <dbReference type="NCBI Taxonomy" id="761193"/>
    <lineage>
        <taxon>Bacteria</taxon>
        <taxon>Pseudomonadati</taxon>
        <taxon>Bacteroidota</taxon>
        <taxon>Cytophagia</taxon>
        <taxon>Cytophagales</taxon>
        <taxon>Spirosomataceae</taxon>
        <taxon>Runella</taxon>
    </lineage>
</organism>
<name>A0A7U3ZN65_RUNSL</name>
<dbReference type="GO" id="GO:0047310">
    <property type="term" value="F:glutamine-scyllo-inositol transaminase activity"/>
    <property type="evidence" value="ECO:0007669"/>
    <property type="project" value="UniProtKB-EC"/>
</dbReference>
<dbReference type="GO" id="GO:0000271">
    <property type="term" value="P:polysaccharide biosynthetic process"/>
    <property type="evidence" value="ECO:0007669"/>
    <property type="project" value="TreeGrafter"/>
</dbReference>
<evidence type="ECO:0000256" key="1">
    <source>
        <dbReference type="ARBA" id="ARBA00022898"/>
    </source>
</evidence>
<keyword evidence="1 4" id="KW-0663">Pyridoxal phosphate</keyword>
<dbReference type="InterPro" id="IPR015421">
    <property type="entry name" value="PyrdxlP-dep_Trfase_major"/>
</dbReference>
<dbReference type="InterPro" id="IPR000653">
    <property type="entry name" value="DegT/StrS_aminotransferase"/>
</dbReference>
<dbReference type="Pfam" id="PF01041">
    <property type="entry name" value="DegT_DnrJ_EryC1"/>
    <property type="match status" value="1"/>
</dbReference>
<dbReference type="GO" id="GO:0030170">
    <property type="term" value="F:pyridoxal phosphate binding"/>
    <property type="evidence" value="ECO:0007669"/>
    <property type="project" value="TreeGrafter"/>
</dbReference>
<sequence length="371" mass="41400">MKIPFVDLHAQYMSIKAEIDDVIKRVITESAFIGGHYVQQFENDFANYLNVNYCIGCANGTDSIEILLQAHGINRGDEVIVPAHSWFSTSEAVTAVGGVPIFVDVLPNQYVINPALIEEKITPRTKAIIPVHLYGMAADMDDIISIAEKHNLIVIEDCAQAHGAMYKGRKVGTLGHSASFSFYPGKNLGAYGDAGGMVTNDSKIADFARMIARHGQKGKHNHLIEGRNSRLDGLHAAILSTKLPHLNLWNESRRSIAARYTEFLNGFPINLPEVPEERYHVYHLYVIQSDRRDLIKDQLKLMGIDTAIHYPTALPLLPAYAHRGYTSSDFPIAAYQADRILSLPIYSEMNEEQIDYLFYALDTILSKNTVP</sequence>
<dbReference type="Gene3D" id="3.90.1150.10">
    <property type="entry name" value="Aspartate Aminotransferase, domain 1"/>
    <property type="match status" value="1"/>
</dbReference>
<proteinExistence type="inferred from homology"/>
<dbReference type="EC" id="2.6.1.50" evidence="6"/>
<feature type="modified residue" description="N6-(pyridoxal phosphate)lysine" evidence="4">
    <location>
        <position position="186"/>
    </location>
</feature>
<dbReference type="SUPFAM" id="SSF53383">
    <property type="entry name" value="PLP-dependent transferases"/>
    <property type="match status" value="1"/>
</dbReference>
<dbReference type="RefSeq" id="WP_013929603.1">
    <property type="nucleotide sequence ID" value="NC_015703.1"/>
</dbReference>
<dbReference type="PANTHER" id="PTHR30244:SF36">
    <property type="entry name" value="3-OXO-GLUCOSE-6-PHOSPHATE:GLUTAMATE AMINOTRANSFERASE"/>
    <property type="match status" value="1"/>
</dbReference>
<dbReference type="EMBL" id="CP002859">
    <property type="protein sequence ID" value="AEI50300.1"/>
    <property type="molecule type" value="Genomic_DNA"/>
</dbReference>
<evidence type="ECO:0000313" key="7">
    <source>
        <dbReference type="Proteomes" id="UP000000493"/>
    </source>
</evidence>
<evidence type="ECO:0000256" key="2">
    <source>
        <dbReference type="ARBA" id="ARBA00037999"/>
    </source>
</evidence>
<dbReference type="Gene3D" id="3.40.640.10">
    <property type="entry name" value="Type I PLP-dependent aspartate aminotransferase-like (Major domain)"/>
    <property type="match status" value="1"/>
</dbReference>
<protein>
    <submittedName>
        <fullName evidence="6">Glutamine--scyllo-inositol transaminase</fullName>
        <ecNumber evidence="6">2.6.1.50</ecNumber>
    </submittedName>
</protein>
<dbReference type="PANTHER" id="PTHR30244">
    <property type="entry name" value="TRANSAMINASE"/>
    <property type="match status" value="1"/>
</dbReference>
<dbReference type="AlphaFoldDB" id="A0A7U3ZN65"/>
<comment type="similarity">
    <text evidence="2 5">Belongs to the DegT/DnrJ/EryC1 family.</text>
</comment>